<comment type="caution">
    <text evidence="2">The sequence shown here is derived from an EMBL/GenBank/DDBJ whole genome shotgun (WGS) entry which is preliminary data.</text>
</comment>
<reference evidence="2" key="1">
    <citation type="submission" date="2022-07" db="EMBL/GenBank/DDBJ databases">
        <title>Fungi with potential for degradation of polypropylene.</title>
        <authorList>
            <person name="Gostincar C."/>
        </authorList>
    </citation>
    <scope>NUCLEOTIDE SEQUENCE</scope>
    <source>
        <strain evidence="2">EXF-13287</strain>
    </source>
</reference>
<evidence type="ECO:0000313" key="3">
    <source>
        <dbReference type="Proteomes" id="UP001174691"/>
    </source>
</evidence>
<evidence type="ECO:0008006" key="4">
    <source>
        <dbReference type="Google" id="ProtNLM"/>
    </source>
</evidence>
<accession>A0AA38SL08</accession>
<proteinExistence type="predicted"/>
<organism evidence="2 3">
    <name type="scientific">Coniochaeta hoffmannii</name>
    <dbReference type="NCBI Taxonomy" id="91930"/>
    <lineage>
        <taxon>Eukaryota</taxon>
        <taxon>Fungi</taxon>
        <taxon>Dikarya</taxon>
        <taxon>Ascomycota</taxon>
        <taxon>Pezizomycotina</taxon>
        <taxon>Sordariomycetes</taxon>
        <taxon>Sordariomycetidae</taxon>
        <taxon>Coniochaetales</taxon>
        <taxon>Coniochaetaceae</taxon>
        <taxon>Coniochaeta</taxon>
    </lineage>
</organism>
<protein>
    <recommendedName>
        <fullName evidence="4">Cyanovirin-N domain-containing protein</fullName>
    </recommendedName>
</protein>
<dbReference type="Proteomes" id="UP001174691">
    <property type="component" value="Unassembled WGS sequence"/>
</dbReference>
<evidence type="ECO:0000313" key="2">
    <source>
        <dbReference type="EMBL" id="KAJ9165791.1"/>
    </source>
</evidence>
<keyword evidence="1" id="KW-0732">Signal</keyword>
<evidence type="ECO:0000256" key="1">
    <source>
        <dbReference type="SAM" id="SignalP"/>
    </source>
</evidence>
<feature type="signal peptide" evidence="1">
    <location>
        <begin position="1"/>
        <end position="18"/>
    </location>
</feature>
<gene>
    <name evidence="2" type="ORF">NKR19_g32</name>
</gene>
<keyword evidence="3" id="KW-1185">Reference proteome</keyword>
<feature type="chain" id="PRO_5041219143" description="Cyanovirin-N domain-containing protein" evidence="1">
    <location>
        <begin position="19"/>
        <end position="160"/>
    </location>
</feature>
<dbReference type="AlphaFoldDB" id="A0AA38SL08"/>
<sequence>MRFSTSTLLALLASLAAAASLDTPEASNLNTTTASDLTPAVERDSDILGGDAVGLSLEGLAPCYAQCMIDQNTYYHTNLAQFTFRQACGFYWVGFHSWEWARVRGCALLHCMDWVRPVQTRTCNVPRWIYEAHRTWLIEHCKGIRDIARYPERPSWMDPY</sequence>
<name>A0AA38SL08_9PEZI</name>
<dbReference type="EMBL" id="JANBVN010000001">
    <property type="protein sequence ID" value="KAJ9165791.1"/>
    <property type="molecule type" value="Genomic_DNA"/>
</dbReference>